<dbReference type="PANTHER" id="PTHR43884:SF20">
    <property type="entry name" value="ACYL-COA DEHYDROGENASE FADE28"/>
    <property type="match status" value="1"/>
</dbReference>
<feature type="domain" description="Acyl-CoA dehydrogenase/oxidase C-terminal" evidence="6">
    <location>
        <begin position="209"/>
        <end position="347"/>
    </location>
</feature>
<comment type="cofactor">
    <cofactor evidence="1">
        <name>FAD</name>
        <dbReference type="ChEBI" id="CHEBI:57692"/>
    </cofactor>
</comment>
<protein>
    <submittedName>
        <fullName evidence="8">Acyl-CoA dehydrogenase</fullName>
    </submittedName>
</protein>
<evidence type="ECO:0000259" key="6">
    <source>
        <dbReference type="Pfam" id="PF00441"/>
    </source>
</evidence>
<keyword evidence="4" id="KW-0274">FAD</keyword>
<dbReference type="Gene3D" id="1.10.540.10">
    <property type="entry name" value="Acyl-CoA dehydrogenase/oxidase, N-terminal domain"/>
    <property type="match status" value="1"/>
</dbReference>
<evidence type="ECO:0000313" key="9">
    <source>
        <dbReference type="Proteomes" id="UP000697995"/>
    </source>
</evidence>
<evidence type="ECO:0000256" key="4">
    <source>
        <dbReference type="ARBA" id="ARBA00022827"/>
    </source>
</evidence>
<comment type="similarity">
    <text evidence="2">Belongs to the acyl-CoA dehydrogenase family.</text>
</comment>
<gene>
    <name evidence="8" type="ORF">CKO45_05885</name>
</gene>
<name>A0ABS1CTQ3_9PROT</name>
<evidence type="ECO:0000313" key="8">
    <source>
        <dbReference type="EMBL" id="MBK1657759.1"/>
    </source>
</evidence>
<dbReference type="RefSeq" id="WP_133220278.1">
    <property type="nucleotide sequence ID" value="NZ_NRSG01000027.1"/>
</dbReference>
<dbReference type="InterPro" id="IPR009075">
    <property type="entry name" value="AcylCo_DH/oxidase_C"/>
</dbReference>
<dbReference type="EMBL" id="NRSG01000027">
    <property type="protein sequence ID" value="MBK1657759.1"/>
    <property type="molecule type" value="Genomic_DNA"/>
</dbReference>
<dbReference type="Pfam" id="PF02771">
    <property type="entry name" value="Acyl-CoA_dh_N"/>
    <property type="match status" value="1"/>
</dbReference>
<evidence type="ECO:0000256" key="3">
    <source>
        <dbReference type="ARBA" id="ARBA00022630"/>
    </source>
</evidence>
<proteinExistence type="inferred from homology"/>
<dbReference type="Proteomes" id="UP000697995">
    <property type="component" value="Unassembled WGS sequence"/>
</dbReference>
<keyword evidence="5" id="KW-0560">Oxidoreductase</keyword>
<keyword evidence="9" id="KW-1185">Reference proteome</keyword>
<dbReference type="Gene3D" id="1.20.140.10">
    <property type="entry name" value="Butyryl-CoA Dehydrogenase, subunit A, domain 3"/>
    <property type="match status" value="1"/>
</dbReference>
<dbReference type="Pfam" id="PF00441">
    <property type="entry name" value="Acyl-CoA_dh_1"/>
    <property type="match status" value="1"/>
</dbReference>
<evidence type="ECO:0000256" key="1">
    <source>
        <dbReference type="ARBA" id="ARBA00001974"/>
    </source>
</evidence>
<dbReference type="PANTHER" id="PTHR43884">
    <property type="entry name" value="ACYL-COA DEHYDROGENASE"/>
    <property type="match status" value="1"/>
</dbReference>
<accession>A0ABS1CTQ3</accession>
<organism evidence="8 9">
    <name type="scientific">Paracraurococcus ruber</name>
    <dbReference type="NCBI Taxonomy" id="77675"/>
    <lineage>
        <taxon>Bacteria</taxon>
        <taxon>Pseudomonadati</taxon>
        <taxon>Pseudomonadota</taxon>
        <taxon>Alphaproteobacteria</taxon>
        <taxon>Acetobacterales</taxon>
        <taxon>Roseomonadaceae</taxon>
        <taxon>Paracraurococcus</taxon>
    </lineage>
</organism>
<comment type="caution">
    <text evidence="8">The sequence shown here is derived from an EMBL/GenBank/DDBJ whole genome shotgun (WGS) entry which is preliminary data.</text>
</comment>
<keyword evidence="3" id="KW-0285">Flavoprotein</keyword>
<reference evidence="8 9" key="1">
    <citation type="journal article" date="2020" name="Microorganisms">
        <title>Osmotic Adaptation and Compatible Solute Biosynthesis of Phototrophic Bacteria as Revealed from Genome Analyses.</title>
        <authorList>
            <person name="Imhoff J.F."/>
            <person name="Rahn T."/>
            <person name="Kunzel S."/>
            <person name="Keller A."/>
            <person name="Neulinger S.C."/>
        </authorList>
    </citation>
    <scope>NUCLEOTIDE SEQUENCE [LARGE SCALE GENOMIC DNA]</scope>
    <source>
        <strain evidence="8 9">DSM 15382</strain>
    </source>
</reference>
<dbReference type="SUPFAM" id="SSF56645">
    <property type="entry name" value="Acyl-CoA dehydrogenase NM domain-like"/>
    <property type="match status" value="1"/>
</dbReference>
<dbReference type="InterPro" id="IPR037069">
    <property type="entry name" value="AcylCoA_DH/ox_N_sf"/>
</dbReference>
<dbReference type="InterPro" id="IPR009100">
    <property type="entry name" value="AcylCoA_DH/oxidase_NM_dom_sf"/>
</dbReference>
<dbReference type="InterPro" id="IPR013786">
    <property type="entry name" value="AcylCoA_DH/ox_N"/>
</dbReference>
<evidence type="ECO:0000256" key="5">
    <source>
        <dbReference type="ARBA" id="ARBA00023002"/>
    </source>
</evidence>
<sequence length="357" mass="37669">MSAAETDDRAESIRMIRDSAAAVAPRGGDLKRVRDLRWQDPGFDAGLFRQMGEMGWIGLRVPEALGGAGLGVAEMCGLAEELGAGLVPEPLIPCALSAQLLAACGGKGRLPALLAGDAVVLTAWQERADTLEVPGSPDAPRRFLPMAAGADVFLLPLREGGRLALYELPAERCAPAVERTQDGGNLGTLQPNLQDATKLADDVGTALADALDEAALVTAAYLLGGMERAFAMTLDYLKTRQQFGKIIGTFQALQHRAADVRMQVALTRASIDSAAAALDAGAAGDARRAAVSRAKARAAEASLRVTRECIQLHGGIGYTDDYDAGLYLRKAMVLANQYGSASLHRRRFMAASPEVEE</sequence>
<evidence type="ECO:0000259" key="7">
    <source>
        <dbReference type="Pfam" id="PF02771"/>
    </source>
</evidence>
<evidence type="ECO:0000256" key="2">
    <source>
        <dbReference type="ARBA" id="ARBA00009347"/>
    </source>
</evidence>
<feature type="domain" description="Acyl-CoA dehydrogenase/oxidase N-terminal" evidence="7">
    <location>
        <begin position="12"/>
        <end position="89"/>
    </location>
</feature>
<dbReference type="SUPFAM" id="SSF47203">
    <property type="entry name" value="Acyl-CoA dehydrogenase C-terminal domain-like"/>
    <property type="match status" value="1"/>
</dbReference>
<dbReference type="InterPro" id="IPR036250">
    <property type="entry name" value="AcylCo_DH-like_C"/>
</dbReference>